<evidence type="ECO:0000313" key="3">
    <source>
        <dbReference type="Proteomes" id="UP000291591"/>
    </source>
</evidence>
<dbReference type="AlphaFoldDB" id="A0A4Q7V368"/>
<keyword evidence="3" id="KW-1185">Reference proteome</keyword>
<comment type="caution">
    <text evidence="2">The sequence shown here is derived from an EMBL/GenBank/DDBJ whole genome shotgun (WGS) entry which is preliminary data.</text>
</comment>
<accession>A0A4Q7V368</accession>
<proteinExistence type="predicted"/>
<evidence type="ECO:0000256" key="1">
    <source>
        <dbReference type="SAM" id="Phobius"/>
    </source>
</evidence>
<dbReference type="EMBL" id="SHKL01000001">
    <property type="protein sequence ID" value="RZT87871.1"/>
    <property type="molecule type" value="Genomic_DNA"/>
</dbReference>
<protein>
    <submittedName>
        <fullName evidence="2">Uncharacterized protein</fullName>
    </submittedName>
</protein>
<dbReference type="Proteomes" id="UP000291591">
    <property type="component" value="Unassembled WGS sequence"/>
</dbReference>
<organism evidence="2 3">
    <name type="scientific">Pseudonocardia sediminis</name>
    <dbReference type="NCBI Taxonomy" id="1397368"/>
    <lineage>
        <taxon>Bacteria</taxon>
        <taxon>Bacillati</taxon>
        <taxon>Actinomycetota</taxon>
        <taxon>Actinomycetes</taxon>
        <taxon>Pseudonocardiales</taxon>
        <taxon>Pseudonocardiaceae</taxon>
        <taxon>Pseudonocardia</taxon>
    </lineage>
</organism>
<evidence type="ECO:0000313" key="2">
    <source>
        <dbReference type="EMBL" id="RZT87871.1"/>
    </source>
</evidence>
<reference evidence="2 3" key="1">
    <citation type="submission" date="2019-02" db="EMBL/GenBank/DDBJ databases">
        <title>Sequencing the genomes of 1000 actinobacteria strains.</title>
        <authorList>
            <person name="Klenk H.-P."/>
        </authorList>
    </citation>
    <scope>NUCLEOTIDE SEQUENCE [LARGE SCALE GENOMIC DNA]</scope>
    <source>
        <strain evidence="2 3">DSM 45779</strain>
    </source>
</reference>
<keyword evidence="1" id="KW-0812">Transmembrane</keyword>
<feature type="transmembrane region" description="Helical" evidence="1">
    <location>
        <begin position="16"/>
        <end position="37"/>
    </location>
</feature>
<name>A0A4Q7V368_PSEST</name>
<sequence length="156" mass="16743">MSTLVLPVMLRASLPLSTWLVLFGLMLAAMAALYLWASQQTSMLDTFVPEPAGVVEVQLPGPLPAALGNTVAALAGVPGVTLVDHRPGAALFSVMPTPSSMDRGYGAFVLATISDGRVELRGRRKVRMPATRLGTLLDGLEREVRNHVRPDSMWHV</sequence>
<keyword evidence="1" id="KW-1133">Transmembrane helix</keyword>
<keyword evidence="1" id="KW-0472">Membrane</keyword>
<gene>
    <name evidence="2" type="ORF">EV383_4803</name>
</gene>
<dbReference type="RefSeq" id="WP_130291961.1">
    <property type="nucleotide sequence ID" value="NZ_SHKL01000001.1"/>
</dbReference>